<comment type="caution">
    <text evidence="3">The sequence shown here is derived from an EMBL/GenBank/DDBJ whole genome shotgun (WGS) entry which is preliminary data.</text>
</comment>
<feature type="coiled-coil region" evidence="1">
    <location>
        <begin position="186"/>
        <end position="220"/>
    </location>
</feature>
<reference evidence="3 4" key="1">
    <citation type="submission" date="2021-02" db="EMBL/GenBank/DDBJ databases">
        <title>Porcisia hertigi Genome sequencing and assembly.</title>
        <authorList>
            <person name="Almutairi H."/>
            <person name="Gatherer D."/>
        </authorList>
    </citation>
    <scope>NUCLEOTIDE SEQUENCE [LARGE SCALE GENOMIC DNA]</scope>
    <source>
        <strain evidence="3 4">C119</strain>
    </source>
</reference>
<accession>A0A836I7L3</accession>
<feature type="compositionally biased region" description="Low complexity" evidence="2">
    <location>
        <begin position="330"/>
        <end position="342"/>
    </location>
</feature>
<keyword evidence="1" id="KW-0175">Coiled coil</keyword>
<gene>
    <name evidence="3" type="ORF">JKF63_00073</name>
</gene>
<protein>
    <submittedName>
        <fullName evidence="3">Uncharacterized protein</fullName>
    </submittedName>
</protein>
<feature type="compositionally biased region" description="Polar residues" evidence="2">
    <location>
        <begin position="298"/>
        <end position="308"/>
    </location>
</feature>
<evidence type="ECO:0000313" key="4">
    <source>
        <dbReference type="Proteomes" id="UP000674318"/>
    </source>
</evidence>
<dbReference type="KEGG" id="phet:94286203"/>
<name>A0A836I7L3_9TRYP</name>
<keyword evidence="4" id="KW-1185">Reference proteome</keyword>
<dbReference type="Proteomes" id="UP000674318">
    <property type="component" value="Unassembled WGS sequence"/>
</dbReference>
<organism evidence="3 4">
    <name type="scientific">Porcisia hertigi</name>
    <dbReference type="NCBI Taxonomy" id="2761500"/>
    <lineage>
        <taxon>Eukaryota</taxon>
        <taxon>Discoba</taxon>
        <taxon>Euglenozoa</taxon>
        <taxon>Kinetoplastea</taxon>
        <taxon>Metakinetoplastina</taxon>
        <taxon>Trypanosomatida</taxon>
        <taxon>Trypanosomatidae</taxon>
        <taxon>Leishmaniinae</taxon>
        <taxon>Porcisia</taxon>
    </lineage>
</organism>
<feature type="compositionally biased region" description="Low complexity" evidence="2">
    <location>
        <begin position="268"/>
        <end position="297"/>
    </location>
</feature>
<sequence>MGRDKPPPALRFARQWTLPSSAAGDAGFILEYPPRHTESISPLRDCRASLTPSPSRSSRRYPLEGSLVFGSPSPLPPTAVSACASQGATAHGDASLQLSLCPAPAGELGKGSAANSAQPAGSANDREGMLFWRRQAQRLKESCIVLEDELNTVYRSLAQGSAGGSLALAVGSQVSSVAVGGASLSYEAVLQERNVARLELAREKEKNFLLRHRLRETEAELDQLHPAHARGAEKHRIGNESLRVRSSSNPAWRVRRGPSQQRCFCGRSSSNFRSSTQSAPHARSSATSPLSPSSTRLHISSSVRQEQPTRPAPKPLSVSSTRCSEDNRASRSSTASVSSSVRQEVDHRALTASAEAPAPFTRFHGHGMHSPSKPTPQSSQDHQGEARKLLTSLLSARSPPQNNGHPAVWRKSSAGSHDTGLGCYPTLIGFPRHVFRSGLFSPAVPPQGRRTGESEYVSIPPWDAVGDARAMQPRGTCSRCTVTEGGECLGEDTQSGEWPLWQPHGTHTHTLAGWVRVERDGVTRFTRVAFKVYFCFLVIREGSLRWLSTGRDEVTPFPCVQVAPVLVCVCGGGGGGGGVTITTDSEGNHAVASVEVVGGASARRYCSTMIRASDIVKKQEHAPVR</sequence>
<evidence type="ECO:0000313" key="3">
    <source>
        <dbReference type="EMBL" id="KAG5489955.1"/>
    </source>
</evidence>
<feature type="compositionally biased region" description="Basic and acidic residues" evidence="2">
    <location>
        <begin position="225"/>
        <end position="238"/>
    </location>
</feature>
<dbReference type="AlphaFoldDB" id="A0A836I7L3"/>
<proteinExistence type="predicted"/>
<evidence type="ECO:0000256" key="2">
    <source>
        <dbReference type="SAM" id="MobiDB-lite"/>
    </source>
</evidence>
<dbReference type="GeneID" id="94286203"/>
<feature type="region of interest" description="Disordered" evidence="2">
    <location>
        <begin position="225"/>
        <end position="385"/>
    </location>
</feature>
<feature type="region of interest" description="Disordered" evidence="2">
    <location>
        <begin position="396"/>
        <end position="415"/>
    </location>
</feature>
<evidence type="ECO:0000256" key="1">
    <source>
        <dbReference type="SAM" id="Coils"/>
    </source>
</evidence>
<dbReference type="OrthoDB" id="266112at2759"/>
<dbReference type="RefSeq" id="XP_067752283.1">
    <property type="nucleotide sequence ID" value="XM_067896126.1"/>
</dbReference>
<dbReference type="EMBL" id="JAFJZO010000036">
    <property type="protein sequence ID" value="KAG5489955.1"/>
    <property type="molecule type" value="Genomic_DNA"/>
</dbReference>